<dbReference type="AlphaFoldDB" id="A0A1B0A3T5"/>
<evidence type="ECO:0000256" key="1">
    <source>
        <dbReference type="SAM" id="MobiDB-lite"/>
    </source>
</evidence>
<dbReference type="Proteomes" id="UP000092445">
    <property type="component" value="Unassembled WGS sequence"/>
</dbReference>
<reference evidence="3" key="1">
    <citation type="submission" date="2014-03" db="EMBL/GenBank/DDBJ databases">
        <authorList>
            <person name="Aksoy S."/>
            <person name="Warren W."/>
            <person name="Wilson R.K."/>
        </authorList>
    </citation>
    <scope>NUCLEOTIDE SEQUENCE [LARGE SCALE GENOMIC DNA]</scope>
    <source>
        <strain evidence="3">IAEA</strain>
    </source>
</reference>
<name>A0A1B0A3T5_GLOPL</name>
<proteinExistence type="predicted"/>
<accession>A0A1B0A3T5</accession>
<dbReference type="VEuPathDB" id="VectorBase:GPAI033601"/>
<keyword evidence="3" id="KW-1185">Reference proteome</keyword>
<feature type="region of interest" description="Disordered" evidence="1">
    <location>
        <begin position="61"/>
        <end position="103"/>
    </location>
</feature>
<reference evidence="2" key="2">
    <citation type="submission" date="2020-05" db="UniProtKB">
        <authorList>
            <consortium name="EnsemblMetazoa"/>
        </authorList>
    </citation>
    <scope>IDENTIFICATION</scope>
    <source>
        <strain evidence="2">IAEA</strain>
    </source>
</reference>
<evidence type="ECO:0000313" key="2">
    <source>
        <dbReference type="EnsemblMetazoa" id="GPAI033601-PA"/>
    </source>
</evidence>
<evidence type="ECO:0000313" key="3">
    <source>
        <dbReference type="Proteomes" id="UP000092445"/>
    </source>
</evidence>
<sequence>MRKTKQTWEMYVCSLYAESSPNHGSCPWVAYPHVINHLYLPQQNRFNDALLILHCEDHKENSNFSDRQQENVTRRLDLGQRANVFNDNSRKDTPYLARSSRCK</sequence>
<organism evidence="2 3">
    <name type="scientific">Glossina pallidipes</name>
    <name type="common">Tsetse fly</name>
    <dbReference type="NCBI Taxonomy" id="7398"/>
    <lineage>
        <taxon>Eukaryota</taxon>
        <taxon>Metazoa</taxon>
        <taxon>Ecdysozoa</taxon>
        <taxon>Arthropoda</taxon>
        <taxon>Hexapoda</taxon>
        <taxon>Insecta</taxon>
        <taxon>Pterygota</taxon>
        <taxon>Neoptera</taxon>
        <taxon>Endopterygota</taxon>
        <taxon>Diptera</taxon>
        <taxon>Brachycera</taxon>
        <taxon>Muscomorpha</taxon>
        <taxon>Hippoboscoidea</taxon>
        <taxon>Glossinidae</taxon>
        <taxon>Glossina</taxon>
    </lineage>
</organism>
<protein>
    <submittedName>
        <fullName evidence="2">Uncharacterized protein</fullName>
    </submittedName>
</protein>
<feature type="compositionally biased region" description="Basic and acidic residues" evidence="1">
    <location>
        <begin position="61"/>
        <end position="78"/>
    </location>
</feature>
<dbReference type="EnsemblMetazoa" id="GPAI033601-RA">
    <property type="protein sequence ID" value="GPAI033601-PA"/>
    <property type="gene ID" value="GPAI033601"/>
</dbReference>